<dbReference type="PROSITE" id="PS50082">
    <property type="entry name" value="WD_REPEATS_2"/>
    <property type="match status" value="4"/>
</dbReference>
<dbReference type="SUPFAM" id="SSF50978">
    <property type="entry name" value="WD40 repeat-like"/>
    <property type="match status" value="1"/>
</dbReference>
<dbReference type="PROSITE" id="PS50294">
    <property type="entry name" value="WD_REPEATS_REGION"/>
    <property type="match status" value="1"/>
</dbReference>
<dbReference type="PANTHER" id="PTHR19857">
    <property type="entry name" value="MITOCHONDRIAL DIVISION PROTEIN 1-RELATED"/>
    <property type="match status" value="1"/>
</dbReference>
<dbReference type="SMART" id="SM00320">
    <property type="entry name" value="WD40"/>
    <property type="match status" value="8"/>
</dbReference>
<dbReference type="GeneID" id="25984542"/>
<feature type="region of interest" description="Disordered" evidence="4">
    <location>
        <begin position="31"/>
        <end position="51"/>
    </location>
</feature>
<feature type="repeat" description="WD" evidence="3">
    <location>
        <begin position="127"/>
        <end position="158"/>
    </location>
</feature>
<feature type="region of interest" description="Disordered" evidence="4">
    <location>
        <begin position="1"/>
        <end position="20"/>
    </location>
</feature>
<dbReference type="AlphaFoldDB" id="J5T9L4"/>
<dbReference type="InterPro" id="IPR015943">
    <property type="entry name" value="WD40/YVTN_repeat-like_dom_sf"/>
</dbReference>
<feature type="repeat" description="WD" evidence="3">
    <location>
        <begin position="227"/>
        <end position="259"/>
    </location>
</feature>
<dbReference type="EMBL" id="ALBS01000145">
    <property type="protein sequence ID" value="EJT49876.1"/>
    <property type="molecule type" value="Genomic_DNA"/>
</dbReference>
<reference evidence="5 6" key="1">
    <citation type="journal article" date="2012" name="Eukaryot. Cell">
        <title>Draft genome sequence of CBS 2479, the standard type strain of Trichosporon asahii.</title>
        <authorList>
            <person name="Yang R.Y."/>
            <person name="Li H.T."/>
            <person name="Zhu H."/>
            <person name="Zhou G.P."/>
            <person name="Wang M."/>
            <person name="Wang L."/>
        </authorList>
    </citation>
    <scope>NUCLEOTIDE SEQUENCE [LARGE SCALE GENOMIC DNA]</scope>
    <source>
        <strain evidence="6">ATCC 90039 / CBS 2479 / JCM 2466 / KCTC 7840 / NCYC 2677 / UAMH 7654</strain>
    </source>
</reference>
<organism evidence="5 6">
    <name type="scientific">Trichosporon asahii var. asahii (strain ATCC 90039 / CBS 2479 / JCM 2466 / KCTC 7840 / NBRC 103889/ NCYC 2677 / UAMH 7654)</name>
    <name type="common">Yeast</name>
    <dbReference type="NCBI Taxonomy" id="1186058"/>
    <lineage>
        <taxon>Eukaryota</taxon>
        <taxon>Fungi</taxon>
        <taxon>Dikarya</taxon>
        <taxon>Basidiomycota</taxon>
        <taxon>Agaricomycotina</taxon>
        <taxon>Tremellomycetes</taxon>
        <taxon>Trichosporonales</taxon>
        <taxon>Trichosporonaceae</taxon>
        <taxon>Trichosporon</taxon>
    </lineage>
</organism>
<proteinExistence type="predicted"/>
<dbReference type="InterPro" id="IPR001680">
    <property type="entry name" value="WD40_rpt"/>
</dbReference>
<keyword evidence="1 3" id="KW-0853">WD repeat</keyword>
<dbReference type="Proteomes" id="UP000002748">
    <property type="component" value="Unassembled WGS sequence"/>
</dbReference>
<dbReference type="RefSeq" id="XP_014181126.1">
    <property type="nucleotide sequence ID" value="XM_014325651.1"/>
</dbReference>
<dbReference type="KEGG" id="tasa:A1Q1_01028"/>
<sequence length="460" mass="49240">MTPEEERQLENNQEEEEEDVVLAAEDVAEVLEDDGLKPDEDMEEDLPADHEPMIKDEEEKGKPSNAWGGTFLHKPGSSIFALALHPMFPNPPLAVTGGQDDVAYVFCPLPPSQGGAWNRDTYQPVRLTGHTDSIACASFSNDGEYVATGGLDGRVRVWRRVKTRRGVTYDDADPEAWRFWEFITSLEAGGDVHWLQWHPKGPVLAAGCEDASVWLWNLPSGRTMTVLSSHTMACTAGIFPPPGKQLLTASLDSSLVLWNPAAGSHEFKSSIFYPPHAPELDPSVHGITSLAIAPSGLVACGSANGRIRLIAMPRGECVQTLDAHDKNESVEGLVFMDLLGGRDGGKGVVLVSASTDGQCFVFDATTGRGRAMMKHPAAVTAMTPHPAPSQHLITTACTDGSLRTWDVRNGILLAEHTGHPGAVLGVAVGKAPDGESPLGLPEAQLVISAGEEGASLIWRV</sequence>
<dbReference type="OrthoDB" id="10261640at2759"/>
<keyword evidence="2" id="KW-0677">Repeat</keyword>
<dbReference type="CDD" id="cd00200">
    <property type="entry name" value="WD40"/>
    <property type="match status" value="1"/>
</dbReference>
<dbReference type="PROSITE" id="PS00678">
    <property type="entry name" value="WD_REPEATS_1"/>
    <property type="match status" value="2"/>
</dbReference>
<evidence type="ECO:0000256" key="2">
    <source>
        <dbReference type="ARBA" id="ARBA00022737"/>
    </source>
</evidence>
<evidence type="ECO:0000256" key="3">
    <source>
        <dbReference type="PROSITE-ProRule" id="PRU00221"/>
    </source>
</evidence>
<dbReference type="InterPro" id="IPR036322">
    <property type="entry name" value="WD40_repeat_dom_sf"/>
</dbReference>
<feature type="repeat" description="WD" evidence="3">
    <location>
        <begin position="372"/>
        <end position="415"/>
    </location>
</feature>
<evidence type="ECO:0000313" key="5">
    <source>
        <dbReference type="EMBL" id="EJT49876.1"/>
    </source>
</evidence>
<dbReference type="InterPro" id="IPR051179">
    <property type="entry name" value="WD_repeat_multifunction"/>
</dbReference>
<evidence type="ECO:0000256" key="4">
    <source>
        <dbReference type="SAM" id="MobiDB-lite"/>
    </source>
</evidence>
<dbReference type="HOGENOM" id="CLU_000288_57_9_1"/>
<dbReference type="VEuPathDB" id="FungiDB:A1Q1_01028"/>
<gene>
    <name evidence="5" type="ORF">A1Q1_01028</name>
</gene>
<dbReference type="Gene3D" id="2.130.10.10">
    <property type="entry name" value="YVTN repeat-like/Quinoprotein amine dehydrogenase"/>
    <property type="match status" value="1"/>
</dbReference>
<dbReference type="PANTHER" id="PTHR19857:SF8">
    <property type="entry name" value="ANGIO-ASSOCIATED MIGRATORY CELL PROTEIN"/>
    <property type="match status" value="1"/>
</dbReference>
<feature type="repeat" description="WD" evidence="3">
    <location>
        <begin position="195"/>
        <end position="226"/>
    </location>
</feature>
<evidence type="ECO:0000313" key="6">
    <source>
        <dbReference type="Proteomes" id="UP000002748"/>
    </source>
</evidence>
<name>J5T9L4_TRIAS</name>
<comment type="caution">
    <text evidence="5">The sequence shown here is derived from an EMBL/GenBank/DDBJ whole genome shotgun (WGS) entry which is preliminary data.</text>
</comment>
<dbReference type="Pfam" id="PF00400">
    <property type="entry name" value="WD40"/>
    <property type="match status" value="4"/>
</dbReference>
<accession>J5T9L4</accession>
<evidence type="ECO:0000256" key="1">
    <source>
        <dbReference type="ARBA" id="ARBA00022574"/>
    </source>
</evidence>
<protein>
    <submittedName>
        <fullName evidence="5">Uncharacterized protein</fullName>
    </submittedName>
</protein>
<dbReference type="InterPro" id="IPR019775">
    <property type="entry name" value="WD40_repeat_CS"/>
</dbReference>